<organism evidence="1">
    <name type="scientific">Rhizophora mucronata</name>
    <name type="common">Asiatic mangrove</name>
    <dbReference type="NCBI Taxonomy" id="61149"/>
    <lineage>
        <taxon>Eukaryota</taxon>
        <taxon>Viridiplantae</taxon>
        <taxon>Streptophyta</taxon>
        <taxon>Embryophyta</taxon>
        <taxon>Tracheophyta</taxon>
        <taxon>Spermatophyta</taxon>
        <taxon>Magnoliopsida</taxon>
        <taxon>eudicotyledons</taxon>
        <taxon>Gunneridae</taxon>
        <taxon>Pentapetalae</taxon>
        <taxon>rosids</taxon>
        <taxon>fabids</taxon>
        <taxon>Malpighiales</taxon>
        <taxon>Rhizophoraceae</taxon>
        <taxon>Rhizophora</taxon>
    </lineage>
</organism>
<reference evidence="1" key="1">
    <citation type="submission" date="2018-02" db="EMBL/GenBank/DDBJ databases">
        <title>Rhizophora mucronata_Transcriptome.</title>
        <authorList>
            <person name="Meera S.P."/>
            <person name="Sreeshan A."/>
            <person name="Augustine A."/>
        </authorList>
    </citation>
    <scope>NUCLEOTIDE SEQUENCE</scope>
    <source>
        <tissue evidence="1">Leaf</tissue>
    </source>
</reference>
<accession>A0A2P2PHB7</accession>
<sequence length="41" mass="4694">MNIMCRLVGKSIIHAKVVPNSSHYFILYKIPLFGCRENEGN</sequence>
<proteinExistence type="predicted"/>
<dbReference type="AlphaFoldDB" id="A0A2P2PHB7"/>
<name>A0A2P2PHB7_RHIMU</name>
<protein>
    <submittedName>
        <fullName evidence="1">Uncharacterized protein</fullName>
    </submittedName>
</protein>
<dbReference type="EMBL" id="GGEC01073656">
    <property type="protein sequence ID" value="MBX54140.1"/>
    <property type="molecule type" value="Transcribed_RNA"/>
</dbReference>
<evidence type="ECO:0000313" key="1">
    <source>
        <dbReference type="EMBL" id="MBX54140.1"/>
    </source>
</evidence>